<sequence>MMITMFLTRKDPRMVRMRIAIFLITNGNTERRSDTKNEGSGEARESKPTDQQEKEVPMVAHIAEFSQKKEETVELVHLYSFIAVRLIPFTNLECRLLGRFSSIWIWIRTLCLRLRQGTIMV</sequence>
<evidence type="ECO:0000256" key="1">
    <source>
        <dbReference type="SAM" id="MobiDB-lite"/>
    </source>
</evidence>
<name>A0A3P6EJK6_BRAOL</name>
<accession>A0A3P6EJK6</accession>
<gene>
    <name evidence="2" type="ORF">BOLC5T32320H</name>
</gene>
<dbReference type="EMBL" id="LR031877">
    <property type="protein sequence ID" value="VDD44773.1"/>
    <property type="molecule type" value="Genomic_DNA"/>
</dbReference>
<dbReference type="AlphaFoldDB" id="A0A3P6EJK6"/>
<feature type="region of interest" description="Disordered" evidence="1">
    <location>
        <begin position="30"/>
        <end position="55"/>
    </location>
</feature>
<organism evidence="2">
    <name type="scientific">Brassica oleracea</name>
    <name type="common">Wild cabbage</name>
    <dbReference type="NCBI Taxonomy" id="3712"/>
    <lineage>
        <taxon>Eukaryota</taxon>
        <taxon>Viridiplantae</taxon>
        <taxon>Streptophyta</taxon>
        <taxon>Embryophyta</taxon>
        <taxon>Tracheophyta</taxon>
        <taxon>Spermatophyta</taxon>
        <taxon>Magnoliopsida</taxon>
        <taxon>eudicotyledons</taxon>
        <taxon>Gunneridae</taxon>
        <taxon>Pentapetalae</taxon>
        <taxon>rosids</taxon>
        <taxon>malvids</taxon>
        <taxon>Brassicales</taxon>
        <taxon>Brassicaceae</taxon>
        <taxon>Brassiceae</taxon>
        <taxon>Brassica</taxon>
    </lineage>
</organism>
<proteinExistence type="predicted"/>
<evidence type="ECO:0000313" key="2">
    <source>
        <dbReference type="EMBL" id="VDD44773.1"/>
    </source>
</evidence>
<reference evidence="2" key="1">
    <citation type="submission" date="2018-11" db="EMBL/GenBank/DDBJ databases">
        <authorList>
            <consortium name="Genoscope - CEA"/>
            <person name="William W."/>
        </authorList>
    </citation>
    <scope>NUCLEOTIDE SEQUENCE</scope>
</reference>
<protein>
    <submittedName>
        <fullName evidence="2">Uncharacterized protein</fullName>
    </submittedName>
</protein>